<sequence>MTPIDYGLRHIEAFGRAARAGDFHFDPAAVDEVVRSYSTMIEELDEVAARLRDAEAAAGFGTVPSAEELRRGFSRKASDGLEVVAQLVDGAMRLQEAYLRAAQRFADADRVGARRIARATAALDITD</sequence>
<name>A0ABW6PVG6_9NOCA</name>
<protein>
    <recommendedName>
        <fullName evidence="3">PE domain-containing protein</fullName>
    </recommendedName>
</protein>
<accession>A0ABW6PVG6</accession>
<gene>
    <name evidence="1" type="ORF">ACFYTF_26690</name>
</gene>
<organism evidence="1 2">
    <name type="scientific">Nocardia thailandica</name>
    <dbReference type="NCBI Taxonomy" id="257275"/>
    <lineage>
        <taxon>Bacteria</taxon>
        <taxon>Bacillati</taxon>
        <taxon>Actinomycetota</taxon>
        <taxon>Actinomycetes</taxon>
        <taxon>Mycobacteriales</taxon>
        <taxon>Nocardiaceae</taxon>
        <taxon>Nocardia</taxon>
    </lineage>
</organism>
<proteinExistence type="predicted"/>
<dbReference type="EMBL" id="JBIAMX010000021">
    <property type="protein sequence ID" value="MFF0546427.1"/>
    <property type="molecule type" value="Genomic_DNA"/>
</dbReference>
<evidence type="ECO:0000313" key="2">
    <source>
        <dbReference type="Proteomes" id="UP001601444"/>
    </source>
</evidence>
<comment type="caution">
    <text evidence="1">The sequence shown here is derived from an EMBL/GenBank/DDBJ whole genome shotgun (WGS) entry which is preliminary data.</text>
</comment>
<evidence type="ECO:0008006" key="3">
    <source>
        <dbReference type="Google" id="ProtNLM"/>
    </source>
</evidence>
<dbReference type="Proteomes" id="UP001601444">
    <property type="component" value="Unassembled WGS sequence"/>
</dbReference>
<keyword evidence="2" id="KW-1185">Reference proteome</keyword>
<evidence type="ECO:0000313" key="1">
    <source>
        <dbReference type="EMBL" id="MFF0546427.1"/>
    </source>
</evidence>
<reference evidence="1 2" key="1">
    <citation type="submission" date="2024-10" db="EMBL/GenBank/DDBJ databases">
        <title>The Natural Products Discovery Center: Release of the First 8490 Sequenced Strains for Exploring Actinobacteria Biosynthetic Diversity.</title>
        <authorList>
            <person name="Kalkreuter E."/>
            <person name="Kautsar S.A."/>
            <person name="Yang D."/>
            <person name="Bader C.D."/>
            <person name="Teijaro C.N."/>
            <person name="Fluegel L."/>
            <person name="Davis C.M."/>
            <person name="Simpson J.R."/>
            <person name="Lauterbach L."/>
            <person name="Steele A.D."/>
            <person name="Gui C."/>
            <person name="Meng S."/>
            <person name="Li G."/>
            <person name="Viehrig K."/>
            <person name="Ye F."/>
            <person name="Su P."/>
            <person name="Kiefer A.F."/>
            <person name="Nichols A."/>
            <person name="Cepeda A.J."/>
            <person name="Yan W."/>
            <person name="Fan B."/>
            <person name="Jiang Y."/>
            <person name="Adhikari A."/>
            <person name="Zheng C.-J."/>
            <person name="Schuster L."/>
            <person name="Cowan T.M."/>
            <person name="Smanski M.J."/>
            <person name="Chevrette M.G."/>
            <person name="De Carvalho L.P.S."/>
            <person name="Shen B."/>
        </authorList>
    </citation>
    <scope>NUCLEOTIDE SEQUENCE [LARGE SCALE GENOMIC DNA]</scope>
    <source>
        <strain evidence="1 2">NPDC004045</strain>
    </source>
</reference>
<dbReference type="RefSeq" id="WP_043660928.1">
    <property type="nucleotide sequence ID" value="NZ_JBIAMX010000021.1"/>
</dbReference>